<evidence type="ECO:0000313" key="5">
    <source>
        <dbReference type="Proteomes" id="UP000075884"/>
    </source>
</evidence>
<sequence length="475" mass="53962">MKRRQETERKRVELELQLKFVKEEEEILADELGVMPMSKASTENRDPTPQHGGQRNVPTELPVFSGDPADWPVFIAHYEYTSKNCGLSNWENMVRLQKALKGPALEAVRSRLLLPEVVPQVIATLRSRYGRPEHLISALIEKSVRTVPRLNLSRQSFVCDEGKWEHLKRLPILEYRDAEPKILIGLDNLRLAVPLKTREGSAGEPIATTSMKRFECFTTWNVGLDYFGPVLVKRGRSNEKRWVALFTCLTIRAIHLEVVSSLSTESCDNGTNFLGASRQLRKEIDERNEVLAATFTNAHTRWSFNPPGAPHMGGVWERMVRSVKAAISTVMEVKNTPDDETLETVLCDAEAMINSRPLTSSGIKQQPALPTNYRDSLKGNWKLTQHILDGIWRRWIKEYLPVIRRQGKWFENVREIKVGDLVLVVDGAVRSHWKKGIVERTIPGADGRVRQVWVRTTTGTLRRPVAKLALLDVAA</sequence>
<dbReference type="Pfam" id="PF03564">
    <property type="entry name" value="DUF1759"/>
    <property type="match status" value="1"/>
</dbReference>
<dbReference type="InterPro" id="IPR040676">
    <property type="entry name" value="DUF5641"/>
</dbReference>
<organism evidence="4 5">
    <name type="scientific">Anopheles dirus</name>
    <dbReference type="NCBI Taxonomy" id="7168"/>
    <lineage>
        <taxon>Eukaryota</taxon>
        <taxon>Metazoa</taxon>
        <taxon>Ecdysozoa</taxon>
        <taxon>Arthropoda</taxon>
        <taxon>Hexapoda</taxon>
        <taxon>Insecta</taxon>
        <taxon>Pterygota</taxon>
        <taxon>Neoptera</taxon>
        <taxon>Endopterygota</taxon>
        <taxon>Diptera</taxon>
        <taxon>Nematocera</taxon>
        <taxon>Culicoidea</taxon>
        <taxon>Culicidae</taxon>
        <taxon>Anophelinae</taxon>
        <taxon>Anopheles</taxon>
    </lineage>
</organism>
<dbReference type="InterPro" id="IPR005312">
    <property type="entry name" value="DUF1759"/>
</dbReference>
<dbReference type="AlphaFoldDB" id="A0A182NN02"/>
<dbReference type="PANTHER" id="PTHR47331:SF1">
    <property type="entry name" value="GAG-LIKE PROTEIN"/>
    <property type="match status" value="1"/>
</dbReference>
<protein>
    <submittedName>
        <fullName evidence="4">DUF5641 domain-containing protein</fullName>
    </submittedName>
</protein>
<dbReference type="InterPro" id="IPR036397">
    <property type="entry name" value="RNaseH_sf"/>
</dbReference>
<keyword evidence="5" id="KW-1185">Reference proteome</keyword>
<name>A0A182NN02_9DIPT</name>
<dbReference type="VEuPathDB" id="VectorBase:ADIR009037"/>
<proteinExistence type="predicted"/>
<dbReference type="InterPro" id="IPR012337">
    <property type="entry name" value="RNaseH-like_sf"/>
</dbReference>
<dbReference type="STRING" id="7168.A0A182NN02"/>
<accession>A0A182NN02</accession>
<dbReference type="Pfam" id="PF18701">
    <property type="entry name" value="DUF5641"/>
    <property type="match status" value="1"/>
</dbReference>
<evidence type="ECO:0000313" key="4">
    <source>
        <dbReference type="EnsemblMetazoa" id="ADIR009037-PA"/>
    </source>
</evidence>
<dbReference type="EnsemblMetazoa" id="ADIR009037-RA">
    <property type="protein sequence ID" value="ADIR009037-PA"/>
    <property type="gene ID" value="ADIR009037"/>
</dbReference>
<dbReference type="SUPFAM" id="SSF53098">
    <property type="entry name" value="Ribonuclease H-like"/>
    <property type="match status" value="1"/>
</dbReference>
<feature type="domain" description="DUF5641" evidence="3">
    <location>
        <begin position="380"/>
        <end position="471"/>
    </location>
</feature>
<feature type="coiled-coil region" evidence="1">
    <location>
        <begin position="4"/>
        <end position="31"/>
    </location>
</feature>
<dbReference type="GO" id="GO:0003676">
    <property type="term" value="F:nucleic acid binding"/>
    <property type="evidence" value="ECO:0007669"/>
    <property type="project" value="InterPro"/>
</dbReference>
<reference evidence="5" key="1">
    <citation type="submission" date="2013-03" db="EMBL/GenBank/DDBJ databases">
        <title>The Genome Sequence of Anopheles dirus WRAIR2.</title>
        <authorList>
            <consortium name="The Broad Institute Genomics Platform"/>
            <person name="Neafsey D.E."/>
            <person name="Walton C."/>
            <person name="Walker B."/>
            <person name="Young S.K."/>
            <person name="Zeng Q."/>
            <person name="Gargeya S."/>
            <person name="Fitzgerald M."/>
            <person name="Haas B."/>
            <person name="Abouelleil A."/>
            <person name="Allen A.W."/>
            <person name="Alvarado L."/>
            <person name="Arachchi H.M."/>
            <person name="Berlin A.M."/>
            <person name="Chapman S.B."/>
            <person name="Gainer-Dewar J."/>
            <person name="Goldberg J."/>
            <person name="Griggs A."/>
            <person name="Gujja S."/>
            <person name="Hansen M."/>
            <person name="Howarth C."/>
            <person name="Imamovic A."/>
            <person name="Ireland A."/>
            <person name="Larimer J."/>
            <person name="McCowan C."/>
            <person name="Murphy C."/>
            <person name="Pearson M."/>
            <person name="Poon T.W."/>
            <person name="Priest M."/>
            <person name="Roberts A."/>
            <person name="Saif S."/>
            <person name="Shea T."/>
            <person name="Sisk P."/>
            <person name="Sykes S."/>
            <person name="Wortman J."/>
            <person name="Nusbaum C."/>
            <person name="Birren B."/>
        </authorList>
    </citation>
    <scope>NUCLEOTIDE SEQUENCE [LARGE SCALE GENOMIC DNA]</scope>
    <source>
        <strain evidence="5">WRAIR2</strain>
    </source>
</reference>
<evidence type="ECO:0000259" key="3">
    <source>
        <dbReference type="Pfam" id="PF18701"/>
    </source>
</evidence>
<feature type="region of interest" description="Disordered" evidence="2">
    <location>
        <begin position="32"/>
        <end position="62"/>
    </location>
</feature>
<evidence type="ECO:0000256" key="2">
    <source>
        <dbReference type="SAM" id="MobiDB-lite"/>
    </source>
</evidence>
<dbReference type="PANTHER" id="PTHR47331">
    <property type="entry name" value="PHD-TYPE DOMAIN-CONTAINING PROTEIN"/>
    <property type="match status" value="1"/>
</dbReference>
<reference evidence="4" key="2">
    <citation type="submission" date="2020-05" db="UniProtKB">
        <authorList>
            <consortium name="EnsemblMetazoa"/>
        </authorList>
    </citation>
    <scope>IDENTIFICATION</scope>
    <source>
        <strain evidence="4">WRAIR2</strain>
    </source>
</reference>
<dbReference type="Gene3D" id="3.30.420.10">
    <property type="entry name" value="Ribonuclease H-like superfamily/Ribonuclease H"/>
    <property type="match status" value="1"/>
</dbReference>
<dbReference type="Proteomes" id="UP000075884">
    <property type="component" value="Unassembled WGS sequence"/>
</dbReference>
<evidence type="ECO:0000256" key="1">
    <source>
        <dbReference type="SAM" id="Coils"/>
    </source>
</evidence>
<keyword evidence="1" id="KW-0175">Coiled coil</keyword>